<dbReference type="Pfam" id="PF00152">
    <property type="entry name" value="tRNA-synt_2"/>
    <property type="match status" value="1"/>
</dbReference>
<protein>
    <recommendedName>
        <fullName evidence="3">aspartate--tRNA ligase</fullName>
        <ecNumber evidence="3">6.1.1.12</ecNumber>
    </recommendedName>
</protein>
<keyword evidence="6" id="KW-0547">Nucleotide-binding</keyword>
<dbReference type="EC" id="6.1.1.12" evidence="3"/>
<evidence type="ECO:0000259" key="11">
    <source>
        <dbReference type="Pfam" id="PF00152"/>
    </source>
</evidence>
<dbReference type="GO" id="GO:0017101">
    <property type="term" value="C:aminoacyl-tRNA synthetase multienzyme complex"/>
    <property type="evidence" value="ECO:0007669"/>
    <property type="project" value="TreeGrafter"/>
</dbReference>
<keyword evidence="13" id="KW-1185">Reference proteome</keyword>
<evidence type="ECO:0000256" key="6">
    <source>
        <dbReference type="ARBA" id="ARBA00022741"/>
    </source>
</evidence>
<evidence type="ECO:0000256" key="8">
    <source>
        <dbReference type="ARBA" id="ARBA00022917"/>
    </source>
</evidence>
<comment type="caution">
    <text evidence="12">The sequence shown here is derived from an EMBL/GenBank/DDBJ whole genome shotgun (WGS) entry which is preliminary data.</text>
</comment>
<evidence type="ECO:0000313" key="12">
    <source>
        <dbReference type="EMBL" id="ETO01674.1"/>
    </source>
</evidence>
<dbReference type="GO" id="GO:0004815">
    <property type="term" value="F:aspartate-tRNA ligase activity"/>
    <property type="evidence" value="ECO:0007669"/>
    <property type="project" value="UniProtKB-EC"/>
</dbReference>
<dbReference type="InterPro" id="IPR045864">
    <property type="entry name" value="aa-tRNA-synth_II/BPL/LPL"/>
</dbReference>
<proteinExistence type="inferred from homology"/>
<dbReference type="EMBL" id="ASPP01037678">
    <property type="protein sequence ID" value="ETO01674.1"/>
    <property type="molecule type" value="Genomic_DNA"/>
</dbReference>
<dbReference type="InterPro" id="IPR004523">
    <property type="entry name" value="Asp-tRNA_synthase_2"/>
</dbReference>
<evidence type="ECO:0000256" key="4">
    <source>
        <dbReference type="ARBA" id="ARBA00022490"/>
    </source>
</evidence>
<reference evidence="12 13" key="1">
    <citation type="journal article" date="2013" name="Curr. Biol.">
        <title>The Genome of the Foraminiferan Reticulomyxa filosa.</title>
        <authorList>
            <person name="Glockner G."/>
            <person name="Hulsmann N."/>
            <person name="Schleicher M."/>
            <person name="Noegel A.A."/>
            <person name="Eichinger L."/>
            <person name="Gallinger C."/>
            <person name="Pawlowski J."/>
            <person name="Sierra R."/>
            <person name="Euteneuer U."/>
            <person name="Pillet L."/>
            <person name="Moustafa A."/>
            <person name="Platzer M."/>
            <person name="Groth M."/>
            <person name="Szafranski K."/>
            <person name="Schliwa M."/>
        </authorList>
    </citation>
    <scope>NUCLEOTIDE SEQUENCE [LARGE SCALE GENOMIC DNA]</scope>
</reference>
<keyword evidence="5" id="KW-0436">Ligase</keyword>
<dbReference type="InterPro" id="IPR004364">
    <property type="entry name" value="Aa-tRNA-synt_II"/>
</dbReference>
<dbReference type="PRINTS" id="PR01042">
    <property type="entry name" value="TRNASYNTHASP"/>
</dbReference>
<dbReference type="GO" id="GO:0006422">
    <property type="term" value="P:aspartyl-tRNA aminoacylation"/>
    <property type="evidence" value="ECO:0007669"/>
    <property type="project" value="InterPro"/>
</dbReference>
<comment type="similarity">
    <text evidence="2">Belongs to the class-II aminoacyl-tRNA synthetase family. Type 2 subfamily.</text>
</comment>
<feature type="domain" description="Aminoacyl-tRNA synthetase class II (D/K/N)" evidence="11">
    <location>
        <begin position="9"/>
        <end position="118"/>
    </location>
</feature>
<dbReference type="GO" id="GO:0003723">
    <property type="term" value="F:RNA binding"/>
    <property type="evidence" value="ECO:0007669"/>
    <property type="project" value="TreeGrafter"/>
</dbReference>
<evidence type="ECO:0000256" key="3">
    <source>
        <dbReference type="ARBA" id="ARBA00012841"/>
    </source>
</evidence>
<dbReference type="SUPFAM" id="SSF55681">
    <property type="entry name" value="Class II aaRS and biotin synthetases"/>
    <property type="match status" value="1"/>
</dbReference>
<feature type="non-terminal residue" evidence="12">
    <location>
        <position position="1"/>
    </location>
</feature>
<keyword evidence="9" id="KW-0030">Aminoacyl-tRNA synthetase</keyword>
<evidence type="ECO:0000256" key="7">
    <source>
        <dbReference type="ARBA" id="ARBA00022840"/>
    </source>
</evidence>
<sequence length="129" mass="15229">LKYFGRDAFLSQSPQLYKQMALCCDLQRVFEVGPVFRAENSNTHRHLCEFTGLDLEVEFKEHYHEVLNLIGDMFIYIFKQLNEHSKAEIEAVRKQFPFEDLAFSDKMLILTFKEAMGMVKAYHDDLIKQ</sequence>
<dbReference type="Gene3D" id="3.30.930.10">
    <property type="entry name" value="Bira Bifunctional Protein, Domain 2"/>
    <property type="match status" value="1"/>
</dbReference>
<comment type="catalytic activity">
    <reaction evidence="10">
        <text>tRNA(Asp) + L-aspartate + ATP = L-aspartyl-tRNA(Asp) + AMP + diphosphate</text>
        <dbReference type="Rhea" id="RHEA:19649"/>
        <dbReference type="Rhea" id="RHEA-COMP:9660"/>
        <dbReference type="Rhea" id="RHEA-COMP:9678"/>
        <dbReference type="ChEBI" id="CHEBI:29991"/>
        <dbReference type="ChEBI" id="CHEBI:30616"/>
        <dbReference type="ChEBI" id="CHEBI:33019"/>
        <dbReference type="ChEBI" id="CHEBI:78442"/>
        <dbReference type="ChEBI" id="CHEBI:78516"/>
        <dbReference type="ChEBI" id="CHEBI:456215"/>
        <dbReference type="EC" id="6.1.1.12"/>
    </reaction>
</comment>
<keyword evidence="7" id="KW-0067">ATP-binding</keyword>
<dbReference type="GO" id="GO:0005524">
    <property type="term" value="F:ATP binding"/>
    <property type="evidence" value="ECO:0007669"/>
    <property type="project" value="UniProtKB-KW"/>
</dbReference>
<accession>X6LJ67</accession>
<evidence type="ECO:0000256" key="1">
    <source>
        <dbReference type="ARBA" id="ARBA00004496"/>
    </source>
</evidence>
<dbReference type="PANTHER" id="PTHR43450">
    <property type="entry name" value="ASPARTYL-TRNA SYNTHETASE"/>
    <property type="match status" value="1"/>
</dbReference>
<dbReference type="AlphaFoldDB" id="X6LJ67"/>
<evidence type="ECO:0000256" key="5">
    <source>
        <dbReference type="ARBA" id="ARBA00022598"/>
    </source>
</evidence>
<dbReference type="GO" id="GO:0005829">
    <property type="term" value="C:cytosol"/>
    <property type="evidence" value="ECO:0007669"/>
    <property type="project" value="TreeGrafter"/>
</dbReference>
<dbReference type="PANTHER" id="PTHR43450:SF1">
    <property type="entry name" value="ASPARTATE--TRNA LIGASE, CYTOPLASMIC"/>
    <property type="match status" value="1"/>
</dbReference>
<evidence type="ECO:0000313" key="13">
    <source>
        <dbReference type="Proteomes" id="UP000023152"/>
    </source>
</evidence>
<feature type="non-terminal residue" evidence="12">
    <location>
        <position position="129"/>
    </location>
</feature>
<dbReference type="Proteomes" id="UP000023152">
    <property type="component" value="Unassembled WGS sequence"/>
</dbReference>
<keyword evidence="8" id="KW-0648">Protein biosynthesis</keyword>
<dbReference type="InterPro" id="IPR002312">
    <property type="entry name" value="Asp/Asn-tRNA-synth_IIb"/>
</dbReference>
<organism evidence="12 13">
    <name type="scientific">Reticulomyxa filosa</name>
    <dbReference type="NCBI Taxonomy" id="46433"/>
    <lineage>
        <taxon>Eukaryota</taxon>
        <taxon>Sar</taxon>
        <taxon>Rhizaria</taxon>
        <taxon>Retaria</taxon>
        <taxon>Foraminifera</taxon>
        <taxon>Monothalamids</taxon>
        <taxon>Reticulomyxidae</taxon>
        <taxon>Reticulomyxa</taxon>
    </lineage>
</organism>
<keyword evidence="4" id="KW-0963">Cytoplasm</keyword>
<name>X6LJ67_RETFI</name>
<dbReference type="OrthoDB" id="372395at2759"/>
<evidence type="ECO:0000256" key="9">
    <source>
        <dbReference type="ARBA" id="ARBA00023146"/>
    </source>
</evidence>
<evidence type="ECO:0000256" key="2">
    <source>
        <dbReference type="ARBA" id="ARBA00005312"/>
    </source>
</evidence>
<gene>
    <name evidence="12" type="ORF">RFI_35766</name>
</gene>
<evidence type="ECO:0000256" key="10">
    <source>
        <dbReference type="ARBA" id="ARBA00047904"/>
    </source>
</evidence>
<comment type="subcellular location">
    <subcellularLocation>
        <location evidence="1">Cytoplasm</location>
    </subcellularLocation>
</comment>